<feature type="compositionally biased region" description="Basic residues" evidence="2">
    <location>
        <begin position="229"/>
        <end position="241"/>
    </location>
</feature>
<evidence type="ECO:0008006" key="5">
    <source>
        <dbReference type="Google" id="ProtNLM"/>
    </source>
</evidence>
<feature type="region of interest" description="Disordered" evidence="2">
    <location>
        <begin position="228"/>
        <end position="291"/>
    </location>
</feature>
<accession>A0A5C3KU87</accession>
<dbReference type="EMBL" id="ML210205">
    <property type="protein sequence ID" value="TFK24181.1"/>
    <property type="molecule type" value="Genomic_DNA"/>
</dbReference>
<feature type="compositionally biased region" description="Low complexity" evidence="2">
    <location>
        <begin position="259"/>
        <end position="276"/>
    </location>
</feature>
<dbReference type="SUPFAM" id="SSF54637">
    <property type="entry name" value="Thioesterase/thiol ester dehydrase-isomerase"/>
    <property type="match status" value="1"/>
</dbReference>
<evidence type="ECO:0000313" key="3">
    <source>
        <dbReference type="EMBL" id="TFK24181.1"/>
    </source>
</evidence>
<name>A0A5C3KU87_COPMA</name>
<comment type="similarity">
    <text evidence="1">Belongs to the lcsJ thioesterase family.</text>
</comment>
<sequence>MALNPTAINALASSGPSAIAIQAVRIAQTYARCLVSGKDLTAALLGLPTTLRNAGVGAKLLKLLKALVCVLVVLNLRSFPLIWHWRVLRWGSGLRWANRFQRLQTITYPPHIRGRLQDKYSESMLPLGQHPYDYVSKYTSFASFDESDLFMHLSNSSYAKTLDPARVKMGLQMLPLFFKAGGWVALSSTHFHYVCEIPILSSFEVRTRIGAWDNKWFYVVSKFVMPPSKSKKGANKARSQARKVGTSTTNGNALHANGSSSTTSTEPSSSTTGATTPYPNGQTINGSATATANGDSSLKVVDQLLAQAQAEVSDAEEDEPDGWKVHTVAVSRSCFKIGRITVPPQVVFALNGLSSETVGVSNGKGVVKEPPHWPQVRETFTKATAKGGKIPATGSFSDTKALTKFLRGGWKEETNEDLKWWDRTFDTVQEENADRMRKLHLLIGGLLEAERVGVSKRAN</sequence>
<dbReference type="OrthoDB" id="265761at2759"/>
<feature type="compositionally biased region" description="Polar residues" evidence="2">
    <location>
        <begin position="277"/>
        <end position="291"/>
    </location>
</feature>
<evidence type="ECO:0000256" key="2">
    <source>
        <dbReference type="SAM" id="MobiDB-lite"/>
    </source>
</evidence>
<dbReference type="InterPro" id="IPR029069">
    <property type="entry name" value="HotDog_dom_sf"/>
</dbReference>
<dbReference type="PANTHER" id="PTHR12475">
    <property type="match status" value="1"/>
</dbReference>
<dbReference type="Proteomes" id="UP000307440">
    <property type="component" value="Unassembled WGS sequence"/>
</dbReference>
<dbReference type="PANTHER" id="PTHR12475:SF4">
    <property type="entry name" value="PROTEIN THEM6"/>
    <property type="match status" value="1"/>
</dbReference>
<protein>
    <recommendedName>
        <fullName evidence="5">Thioesterase/thiol ester dehydrase-isomerase</fullName>
    </recommendedName>
</protein>
<organism evidence="3 4">
    <name type="scientific">Coprinopsis marcescibilis</name>
    <name type="common">Agaric fungus</name>
    <name type="synonym">Psathyrella marcescibilis</name>
    <dbReference type="NCBI Taxonomy" id="230819"/>
    <lineage>
        <taxon>Eukaryota</taxon>
        <taxon>Fungi</taxon>
        <taxon>Dikarya</taxon>
        <taxon>Basidiomycota</taxon>
        <taxon>Agaricomycotina</taxon>
        <taxon>Agaricomycetes</taxon>
        <taxon>Agaricomycetidae</taxon>
        <taxon>Agaricales</taxon>
        <taxon>Agaricineae</taxon>
        <taxon>Psathyrellaceae</taxon>
        <taxon>Coprinopsis</taxon>
    </lineage>
</organism>
<gene>
    <name evidence="3" type="ORF">FA15DRAFT_669827</name>
</gene>
<dbReference type="AlphaFoldDB" id="A0A5C3KU87"/>
<proteinExistence type="inferred from homology"/>
<dbReference type="Pfam" id="PF13279">
    <property type="entry name" value="4HBT_2"/>
    <property type="match status" value="1"/>
</dbReference>
<dbReference type="InterPro" id="IPR051490">
    <property type="entry name" value="THEM6_lcsJ_thioesterase"/>
</dbReference>
<evidence type="ECO:0000313" key="4">
    <source>
        <dbReference type="Proteomes" id="UP000307440"/>
    </source>
</evidence>
<evidence type="ECO:0000256" key="1">
    <source>
        <dbReference type="ARBA" id="ARBA00038476"/>
    </source>
</evidence>
<keyword evidence="4" id="KW-1185">Reference proteome</keyword>
<reference evidence="3 4" key="1">
    <citation type="journal article" date="2019" name="Nat. Ecol. Evol.">
        <title>Megaphylogeny resolves global patterns of mushroom evolution.</title>
        <authorList>
            <person name="Varga T."/>
            <person name="Krizsan K."/>
            <person name="Foldi C."/>
            <person name="Dima B."/>
            <person name="Sanchez-Garcia M."/>
            <person name="Sanchez-Ramirez S."/>
            <person name="Szollosi G.J."/>
            <person name="Szarkandi J.G."/>
            <person name="Papp V."/>
            <person name="Albert L."/>
            <person name="Andreopoulos W."/>
            <person name="Angelini C."/>
            <person name="Antonin V."/>
            <person name="Barry K.W."/>
            <person name="Bougher N.L."/>
            <person name="Buchanan P."/>
            <person name="Buyck B."/>
            <person name="Bense V."/>
            <person name="Catcheside P."/>
            <person name="Chovatia M."/>
            <person name="Cooper J."/>
            <person name="Damon W."/>
            <person name="Desjardin D."/>
            <person name="Finy P."/>
            <person name="Geml J."/>
            <person name="Haridas S."/>
            <person name="Hughes K."/>
            <person name="Justo A."/>
            <person name="Karasinski D."/>
            <person name="Kautmanova I."/>
            <person name="Kiss B."/>
            <person name="Kocsube S."/>
            <person name="Kotiranta H."/>
            <person name="LaButti K.M."/>
            <person name="Lechner B.E."/>
            <person name="Liimatainen K."/>
            <person name="Lipzen A."/>
            <person name="Lukacs Z."/>
            <person name="Mihaltcheva S."/>
            <person name="Morgado L.N."/>
            <person name="Niskanen T."/>
            <person name="Noordeloos M.E."/>
            <person name="Ohm R.A."/>
            <person name="Ortiz-Santana B."/>
            <person name="Ovrebo C."/>
            <person name="Racz N."/>
            <person name="Riley R."/>
            <person name="Savchenko A."/>
            <person name="Shiryaev A."/>
            <person name="Soop K."/>
            <person name="Spirin V."/>
            <person name="Szebenyi C."/>
            <person name="Tomsovsky M."/>
            <person name="Tulloss R.E."/>
            <person name="Uehling J."/>
            <person name="Grigoriev I.V."/>
            <person name="Vagvolgyi C."/>
            <person name="Papp T."/>
            <person name="Martin F.M."/>
            <person name="Miettinen O."/>
            <person name="Hibbett D.S."/>
            <person name="Nagy L.G."/>
        </authorList>
    </citation>
    <scope>NUCLEOTIDE SEQUENCE [LARGE SCALE GENOMIC DNA]</scope>
    <source>
        <strain evidence="3 4">CBS 121175</strain>
    </source>
</reference>